<dbReference type="PROSITE" id="PS51171">
    <property type="entry name" value="PREPHENATE_DEHYDR_3"/>
    <property type="match status" value="1"/>
</dbReference>
<dbReference type="CDD" id="cd04905">
    <property type="entry name" value="ACT_CM-PDT"/>
    <property type="match status" value="1"/>
</dbReference>
<evidence type="ECO:0000256" key="4">
    <source>
        <dbReference type="ARBA" id="ARBA00023239"/>
    </source>
</evidence>
<reference evidence="8 9" key="1">
    <citation type="submission" date="2013-09" db="EMBL/GenBank/DDBJ databases">
        <title>Whole genome sequencing of Halarchaeum acidiphilum strain MH1-52-1.</title>
        <authorList>
            <person name="Shimane Y."/>
            <person name="Minegishi H."/>
            <person name="Nishi S."/>
            <person name="Echigo A."/>
            <person name="Shuto A."/>
            <person name="Konishi M."/>
            <person name="Ito T."/>
            <person name="Ohkuma M."/>
            <person name="Ohta Y."/>
            <person name="Nagano Y."/>
            <person name="Tsubouchi T."/>
            <person name="Mori K."/>
            <person name="Usui K."/>
            <person name="Kamekura M."/>
            <person name="Usami R."/>
            <person name="Takaki Y."/>
            <person name="Hatada Y."/>
        </authorList>
    </citation>
    <scope>NUCLEOTIDE SEQUENCE [LARGE SCALE GENOMIC DNA]</scope>
    <source>
        <strain evidence="8 9">JCM 16109</strain>
    </source>
</reference>
<dbReference type="GO" id="GO:0009094">
    <property type="term" value="P:L-phenylalanine biosynthetic process"/>
    <property type="evidence" value="ECO:0007669"/>
    <property type="project" value="UniProtKB-KW"/>
</dbReference>
<keyword evidence="9" id="KW-1185">Reference proteome</keyword>
<dbReference type="InterPro" id="IPR045865">
    <property type="entry name" value="ACT-like_dom_sf"/>
</dbReference>
<dbReference type="PROSITE" id="PS51671">
    <property type="entry name" value="ACT"/>
    <property type="match status" value="1"/>
</dbReference>
<dbReference type="eggNOG" id="arCOG00255">
    <property type="taxonomic scope" value="Archaea"/>
</dbReference>
<proteinExistence type="predicted"/>
<dbReference type="Gene3D" id="3.30.70.260">
    <property type="match status" value="1"/>
</dbReference>
<gene>
    <name evidence="8" type="ORF">MBEHAL_1042</name>
</gene>
<dbReference type="NCBIfam" id="NF008865">
    <property type="entry name" value="PRK11898.1"/>
    <property type="match status" value="1"/>
</dbReference>
<dbReference type="SUPFAM" id="SSF55021">
    <property type="entry name" value="ACT-like"/>
    <property type="match status" value="1"/>
</dbReference>
<dbReference type="Pfam" id="PF01842">
    <property type="entry name" value="ACT"/>
    <property type="match status" value="1"/>
</dbReference>
<dbReference type="SUPFAM" id="SSF53850">
    <property type="entry name" value="Periplasmic binding protein-like II"/>
    <property type="match status" value="1"/>
</dbReference>
<dbReference type="Gene3D" id="3.40.190.10">
    <property type="entry name" value="Periplasmic binding protein-like II"/>
    <property type="match status" value="2"/>
</dbReference>
<keyword evidence="1" id="KW-0028">Amino-acid biosynthesis</keyword>
<keyword evidence="3" id="KW-0584">Phenylalanine biosynthesis</keyword>
<evidence type="ECO:0000256" key="2">
    <source>
        <dbReference type="ARBA" id="ARBA00023141"/>
    </source>
</evidence>
<evidence type="ECO:0000313" key="9">
    <source>
        <dbReference type="Proteomes" id="UP000016986"/>
    </source>
</evidence>
<dbReference type="EMBL" id="BATA01000018">
    <property type="protein sequence ID" value="GAD52282.1"/>
    <property type="molecule type" value="Genomic_DNA"/>
</dbReference>
<evidence type="ECO:0000256" key="3">
    <source>
        <dbReference type="ARBA" id="ARBA00023222"/>
    </source>
</evidence>
<comment type="caution">
    <text evidence="8">The sequence shown here is derived from an EMBL/GenBank/DDBJ whole genome shotgun (WGS) entry which is preliminary data.</text>
</comment>
<name>U2YU67_9EURY</name>
<dbReference type="Pfam" id="PF00800">
    <property type="entry name" value="PDT"/>
    <property type="match status" value="1"/>
</dbReference>
<dbReference type="InterPro" id="IPR002912">
    <property type="entry name" value="ACT_dom"/>
</dbReference>
<comment type="pathway">
    <text evidence="5">Amino-acid biosynthesis.</text>
</comment>
<feature type="domain" description="Prephenate dehydratase" evidence="6">
    <location>
        <begin position="113"/>
        <end position="283"/>
    </location>
</feature>
<evidence type="ECO:0000259" key="7">
    <source>
        <dbReference type="PROSITE" id="PS51671"/>
    </source>
</evidence>
<evidence type="ECO:0000256" key="1">
    <source>
        <dbReference type="ARBA" id="ARBA00022605"/>
    </source>
</evidence>
<dbReference type="InterPro" id="IPR018528">
    <property type="entry name" value="Preph_deHydtase_CS"/>
</dbReference>
<dbReference type="CDD" id="cd13630">
    <property type="entry name" value="PBP2_PDT_1"/>
    <property type="match status" value="1"/>
</dbReference>
<dbReference type="PANTHER" id="PTHR21022">
    <property type="entry name" value="PREPHENATE DEHYDRATASE P PROTEIN"/>
    <property type="match status" value="1"/>
</dbReference>
<evidence type="ECO:0000313" key="8">
    <source>
        <dbReference type="EMBL" id="GAD52282.1"/>
    </source>
</evidence>
<dbReference type="AlphaFoldDB" id="U2YU67"/>
<organism evidence="8 9">
    <name type="scientific">Halarchaeum acidiphilum MH1-52-1</name>
    <dbReference type="NCBI Taxonomy" id="1261545"/>
    <lineage>
        <taxon>Archaea</taxon>
        <taxon>Methanobacteriati</taxon>
        <taxon>Methanobacteriota</taxon>
        <taxon>Stenosarchaea group</taxon>
        <taxon>Halobacteria</taxon>
        <taxon>Halobacteriales</taxon>
        <taxon>Halobacteriaceae</taxon>
    </lineage>
</organism>
<evidence type="ECO:0000256" key="5">
    <source>
        <dbReference type="ARBA" id="ARBA00029440"/>
    </source>
</evidence>
<sequence>MSARSGAMKSAVPPAASARQIASSASAVFPDPVGAATTTLPSRSVRAGTASRCIRLNSSKGKASANSGTASATSMWMDARRSAGKAFPSRTGGNGAAAPTVFSRVGILPRGMRTVTLGPAGTYSHRAAGAVASDDDIEFRESIRDIVDAVADGDAARGVVPIENSIEGSVTETLDALAARDVAVVREVITPIKHGLLSRSEEFDTVASHPQALAQCREYLDEHYPDATIEAVASTARGVELAAEDPAIAGIGHPDNATDDLQVIAADIQDRRSNATRFFVLAPPAERSEAGGKSSFVVYPDANYPGLLLELLEPFADRGVNLTRVESRPSGEHLGDYVFHLDVDGGLFEDRTQDALAEIEALAEGGWVRKLGSYDVEHVV</sequence>
<dbReference type="GO" id="GO:0004664">
    <property type="term" value="F:prephenate dehydratase activity"/>
    <property type="evidence" value="ECO:0007669"/>
    <property type="project" value="InterPro"/>
</dbReference>
<protein>
    <submittedName>
        <fullName evidence="8">Prephenate dehydratase</fullName>
    </submittedName>
</protein>
<accession>U2YU67</accession>
<dbReference type="PANTHER" id="PTHR21022:SF19">
    <property type="entry name" value="PREPHENATE DEHYDRATASE-RELATED"/>
    <property type="match status" value="1"/>
</dbReference>
<dbReference type="Proteomes" id="UP000016986">
    <property type="component" value="Unassembled WGS sequence"/>
</dbReference>
<evidence type="ECO:0000259" key="6">
    <source>
        <dbReference type="PROSITE" id="PS51171"/>
    </source>
</evidence>
<dbReference type="PROSITE" id="PS00858">
    <property type="entry name" value="PREPHENATE_DEHYDR_2"/>
    <property type="match status" value="1"/>
</dbReference>
<dbReference type="InterPro" id="IPR001086">
    <property type="entry name" value="Preph_deHydtase"/>
</dbReference>
<keyword evidence="4" id="KW-0456">Lyase</keyword>
<keyword evidence="2" id="KW-0057">Aromatic amino acid biosynthesis</keyword>
<dbReference type="GO" id="GO:0005737">
    <property type="term" value="C:cytoplasm"/>
    <property type="evidence" value="ECO:0007669"/>
    <property type="project" value="TreeGrafter"/>
</dbReference>
<feature type="domain" description="ACT" evidence="7">
    <location>
        <begin position="296"/>
        <end position="373"/>
    </location>
</feature>